<sequence length="181" mass="19627">MKKPATPSAPAAVVVSPPEPVANDAAQKDEESIDVSVGSVPPDTAELKRRKILFNPSAGEVHRREQGSPWRVGPDGEIRQGNQKAQEEQAEKRRWGLAKQVQEGLIHSYGINYGVAELAALLKEGLALRSQGKTELSPTEVVYVQLLVASEKYDLKQVVLLLDRFPKGRNAGGENAQKGKA</sequence>
<accession>A0A8K1FKN7</accession>
<keyword evidence="3" id="KW-1185">Reference proteome</keyword>
<feature type="region of interest" description="Disordered" evidence="1">
    <location>
        <begin position="1"/>
        <end position="41"/>
    </location>
</feature>
<feature type="region of interest" description="Disordered" evidence="1">
    <location>
        <begin position="55"/>
        <end position="91"/>
    </location>
</feature>
<evidence type="ECO:0000256" key="1">
    <source>
        <dbReference type="SAM" id="MobiDB-lite"/>
    </source>
</evidence>
<protein>
    <submittedName>
        <fullName evidence="2">Uncharacterized protein</fullName>
    </submittedName>
</protein>
<comment type="caution">
    <text evidence="2">The sequence shown here is derived from an EMBL/GenBank/DDBJ whole genome shotgun (WGS) entry which is preliminary data.</text>
</comment>
<dbReference type="AlphaFoldDB" id="A0A8K1FKN7"/>
<dbReference type="OrthoDB" id="62634at2759"/>
<gene>
    <name evidence="2" type="ORF">Poli38472_004021</name>
</gene>
<dbReference type="Proteomes" id="UP000794436">
    <property type="component" value="Unassembled WGS sequence"/>
</dbReference>
<dbReference type="EMBL" id="SPLM01000036">
    <property type="protein sequence ID" value="TMW66256.1"/>
    <property type="molecule type" value="Genomic_DNA"/>
</dbReference>
<evidence type="ECO:0000313" key="3">
    <source>
        <dbReference type="Proteomes" id="UP000794436"/>
    </source>
</evidence>
<name>A0A8K1FKN7_PYTOL</name>
<feature type="compositionally biased region" description="Low complexity" evidence="1">
    <location>
        <begin position="1"/>
        <end position="16"/>
    </location>
</feature>
<organism evidence="2 3">
    <name type="scientific">Pythium oligandrum</name>
    <name type="common">Mycoparasitic fungus</name>
    <dbReference type="NCBI Taxonomy" id="41045"/>
    <lineage>
        <taxon>Eukaryota</taxon>
        <taxon>Sar</taxon>
        <taxon>Stramenopiles</taxon>
        <taxon>Oomycota</taxon>
        <taxon>Peronosporomycetes</taxon>
        <taxon>Pythiales</taxon>
        <taxon>Pythiaceae</taxon>
        <taxon>Pythium</taxon>
    </lineage>
</organism>
<reference evidence="2" key="1">
    <citation type="submission" date="2019-03" db="EMBL/GenBank/DDBJ databases">
        <title>Long read genome sequence of the mycoparasitic Pythium oligandrum ATCC 38472 isolated from sugarbeet rhizosphere.</title>
        <authorList>
            <person name="Gaulin E."/>
        </authorList>
    </citation>
    <scope>NUCLEOTIDE SEQUENCE</scope>
    <source>
        <strain evidence="2">ATCC 38472_TT</strain>
    </source>
</reference>
<evidence type="ECO:0000313" key="2">
    <source>
        <dbReference type="EMBL" id="TMW66256.1"/>
    </source>
</evidence>
<proteinExistence type="predicted"/>